<proteinExistence type="predicted"/>
<dbReference type="InParanoid" id="A0A0P0UZ88"/>
<reference evidence="2 3" key="2">
    <citation type="journal article" date="2013" name="Plant Cell Physiol.">
        <title>Rice Annotation Project Database (RAP-DB): an integrative and interactive database for rice genomics.</title>
        <authorList>
            <person name="Sakai H."/>
            <person name="Lee S.S."/>
            <person name="Tanaka T."/>
            <person name="Numa H."/>
            <person name="Kim J."/>
            <person name="Kawahara Y."/>
            <person name="Wakimoto H."/>
            <person name="Yang C.C."/>
            <person name="Iwamoto M."/>
            <person name="Abe T."/>
            <person name="Yamada Y."/>
            <person name="Muto A."/>
            <person name="Inokuchi H."/>
            <person name="Ikemura T."/>
            <person name="Matsumoto T."/>
            <person name="Sasaki T."/>
            <person name="Itoh T."/>
        </authorList>
    </citation>
    <scope>NUCLEOTIDE SEQUENCE [LARGE SCALE GENOMIC DNA]</scope>
    <source>
        <strain evidence="3">cv. Nipponbare</strain>
    </source>
</reference>
<reference evidence="2 3" key="3">
    <citation type="journal article" date="2013" name="Rice">
        <title>Improvement of the Oryza sativa Nipponbare reference genome using next generation sequence and optical map data.</title>
        <authorList>
            <person name="Kawahara Y."/>
            <person name="de la Bastide M."/>
            <person name="Hamilton J.P."/>
            <person name="Kanamori H."/>
            <person name="McCombie W.R."/>
            <person name="Ouyang S."/>
            <person name="Schwartz D.C."/>
            <person name="Tanaka T."/>
            <person name="Wu J."/>
            <person name="Zhou S."/>
            <person name="Childs K.L."/>
            <person name="Davidson R.M."/>
            <person name="Lin H."/>
            <person name="Quesada-Ocampo L."/>
            <person name="Vaillancourt B."/>
            <person name="Sakai H."/>
            <person name="Lee S.S."/>
            <person name="Kim J."/>
            <person name="Numa H."/>
            <person name="Itoh T."/>
            <person name="Buell C.R."/>
            <person name="Matsumoto T."/>
        </authorList>
    </citation>
    <scope>NUCLEOTIDE SEQUENCE [LARGE SCALE GENOMIC DNA]</scope>
    <source>
        <strain evidence="3">cv. Nipponbare</strain>
    </source>
</reference>
<dbReference type="PaxDb" id="39947-A0A0P0UZ88"/>
<gene>
    <name evidence="2" type="ordered locus">Os01g0176150</name>
    <name evidence="2" type="ORF">OSNPB_010176150</name>
</gene>
<feature type="non-terminal residue" evidence="2">
    <location>
        <position position="137"/>
    </location>
</feature>
<dbReference type="Proteomes" id="UP000059680">
    <property type="component" value="Chromosome 1"/>
</dbReference>
<feature type="region of interest" description="Disordered" evidence="1">
    <location>
        <begin position="84"/>
        <end position="137"/>
    </location>
</feature>
<evidence type="ECO:0000313" key="2">
    <source>
        <dbReference type="EMBL" id="BAS70678.1"/>
    </source>
</evidence>
<protein>
    <submittedName>
        <fullName evidence="2">Os01g0176150 protein</fullName>
    </submittedName>
</protein>
<evidence type="ECO:0000256" key="1">
    <source>
        <dbReference type="SAM" id="MobiDB-lite"/>
    </source>
</evidence>
<feature type="non-terminal residue" evidence="2">
    <location>
        <position position="1"/>
    </location>
</feature>
<sequence length="137" mass="15054">DTELPGDVTGPPVHHVGYDAARRQVVLPEPRHEWLPERATGLEEFPHVVFALEHVNVLAPVWQAEISSREGELQQLHWQASLLHGGDEPRHPAGVDRSGDEADLSAVLGQQAGHVGHGDGVPLRHHRDQHEVHRPGA</sequence>
<keyword evidence="3" id="KW-1185">Reference proteome</keyword>
<feature type="compositionally biased region" description="Basic and acidic residues" evidence="1">
    <location>
        <begin position="128"/>
        <end position="137"/>
    </location>
</feature>
<dbReference type="EMBL" id="AP014957">
    <property type="protein sequence ID" value="BAS70678.1"/>
    <property type="molecule type" value="Genomic_DNA"/>
</dbReference>
<feature type="compositionally biased region" description="Basic and acidic residues" evidence="1">
    <location>
        <begin position="85"/>
        <end position="100"/>
    </location>
</feature>
<dbReference type="AlphaFoldDB" id="A0A0P0UZ88"/>
<organism evidence="2 3">
    <name type="scientific">Oryza sativa subsp. japonica</name>
    <name type="common">Rice</name>
    <dbReference type="NCBI Taxonomy" id="39947"/>
    <lineage>
        <taxon>Eukaryota</taxon>
        <taxon>Viridiplantae</taxon>
        <taxon>Streptophyta</taxon>
        <taxon>Embryophyta</taxon>
        <taxon>Tracheophyta</taxon>
        <taxon>Spermatophyta</taxon>
        <taxon>Magnoliopsida</taxon>
        <taxon>Liliopsida</taxon>
        <taxon>Poales</taxon>
        <taxon>Poaceae</taxon>
        <taxon>BOP clade</taxon>
        <taxon>Oryzoideae</taxon>
        <taxon>Oryzeae</taxon>
        <taxon>Oryzinae</taxon>
        <taxon>Oryza</taxon>
        <taxon>Oryza sativa</taxon>
    </lineage>
</organism>
<accession>A0A0P0UZ88</accession>
<reference evidence="3" key="1">
    <citation type="journal article" date="2005" name="Nature">
        <title>The map-based sequence of the rice genome.</title>
        <authorList>
            <consortium name="International rice genome sequencing project (IRGSP)"/>
            <person name="Matsumoto T."/>
            <person name="Wu J."/>
            <person name="Kanamori H."/>
            <person name="Katayose Y."/>
            <person name="Fujisawa M."/>
            <person name="Namiki N."/>
            <person name="Mizuno H."/>
            <person name="Yamamoto K."/>
            <person name="Antonio B.A."/>
            <person name="Baba T."/>
            <person name="Sakata K."/>
            <person name="Nagamura Y."/>
            <person name="Aoki H."/>
            <person name="Arikawa K."/>
            <person name="Arita K."/>
            <person name="Bito T."/>
            <person name="Chiden Y."/>
            <person name="Fujitsuka N."/>
            <person name="Fukunaka R."/>
            <person name="Hamada M."/>
            <person name="Harada C."/>
            <person name="Hayashi A."/>
            <person name="Hijishita S."/>
            <person name="Honda M."/>
            <person name="Hosokawa S."/>
            <person name="Ichikawa Y."/>
            <person name="Idonuma A."/>
            <person name="Iijima M."/>
            <person name="Ikeda M."/>
            <person name="Ikeno M."/>
            <person name="Ito K."/>
            <person name="Ito S."/>
            <person name="Ito T."/>
            <person name="Ito Y."/>
            <person name="Ito Y."/>
            <person name="Iwabuchi A."/>
            <person name="Kamiya K."/>
            <person name="Karasawa W."/>
            <person name="Kurita K."/>
            <person name="Katagiri S."/>
            <person name="Kikuta A."/>
            <person name="Kobayashi H."/>
            <person name="Kobayashi N."/>
            <person name="Machita K."/>
            <person name="Maehara T."/>
            <person name="Masukawa M."/>
            <person name="Mizubayashi T."/>
            <person name="Mukai Y."/>
            <person name="Nagasaki H."/>
            <person name="Nagata Y."/>
            <person name="Naito S."/>
            <person name="Nakashima M."/>
            <person name="Nakama Y."/>
            <person name="Nakamichi Y."/>
            <person name="Nakamura M."/>
            <person name="Meguro A."/>
            <person name="Negishi M."/>
            <person name="Ohta I."/>
            <person name="Ohta T."/>
            <person name="Okamoto M."/>
            <person name="Ono N."/>
            <person name="Saji S."/>
            <person name="Sakaguchi M."/>
            <person name="Sakai K."/>
            <person name="Shibata M."/>
            <person name="Shimokawa T."/>
            <person name="Song J."/>
            <person name="Takazaki Y."/>
            <person name="Terasawa K."/>
            <person name="Tsugane M."/>
            <person name="Tsuji K."/>
            <person name="Ueda S."/>
            <person name="Waki K."/>
            <person name="Yamagata H."/>
            <person name="Yamamoto M."/>
            <person name="Yamamoto S."/>
            <person name="Yamane H."/>
            <person name="Yoshiki S."/>
            <person name="Yoshihara R."/>
            <person name="Yukawa K."/>
            <person name="Zhong H."/>
            <person name="Yano M."/>
            <person name="Yuan Q."/>
            <person name="Ouyang S."/>
            <person name="Liu J."/>
            <person name="Jones K.M."/>
            <person name="Gansberger K."/>
            <person name="Moffat K."/>
            <person name="Hill J."/>
            <person name="Bera J."/>
            <person name="Fadrosh D."/>
            <person name="Jin S."/>
            <person name="Johri S."/>
            <person name="Kim M."/>
            <person name="Overton L."/>
            <person name="Reardon M."/>
            <person name="Tsitrin T."/>
            <person name="Vuong H."/>
            <person name="Weaver B."/>
            <person name="Ciecko A."/>
            <person name="Tallon L."/>
            <person name="Jackson J."/>
            <person name="Pai G."/>
            <person name="Aken S.V."/>
            <person name="Utterback T."/>
            <person name="Reidmuller S."/>
            <person name="Feldblyum T."/>
            <person name="Hsiao J."/>
            <person name="Zismann V."/>
            <person name="Iobst S."/>
            <person name="de Vazeille A.R."/>
            <person name="Buell C.R."/>
            <person name="Ying K."/>
            <person name="Li Y."/>
            <person name="Lu T."/>
            <person name="Huang Y."/>
            <person name="Zhao Q."/>
            <person name="Feng Q."/>
            <person name="Zhang L."/>
            <person name="Zhu J."/>
            <person name="Weng Q."/>
            <person name="Mu J."/>
            <person name="Lu Y."/>
            <person name="Fan D."/>
            <person name="Liu Y."/>
            <person name="Guan J."/>
            <person name="Zhang Y."/>
            <person name="Yu S."/>
            <person name="Liu X."/>
            <person name="Zhang Y."/>
            <person name="Hong G."/>
            <person name="Han B."/>
            <person name="Choisne N."/>
            <person name="Demange N."/>
            <person name="Orjeda G."/>
            <person name="Samain S."/>
            <person name="Cattolico L."/>
            <person name="Pelletier E."/>
            <person name="Couloux A."/>
            <person name="Segurens B."/>
            <person name="Wincker P."/>
            <person name="D'Hont A."/>
            <person name="Scarpelli C."/>
            <person name="Weissenbach J."/>
            <person name="Salanoubat M."/>
            <person name="Quetier F."/>
            <person name="Yu Y."/>
            <person name="Kim H.R."/>
            <person name="Rambo T."/>
            <person name="Currie J."/>
            <person name="Collura K."/>
            <person name="Luo M."/>
            <person name="Yang T."/>
            <person name="Ammiraju J.S.S."/>
            <person name="Engler F."/>
            <person name="Soderlund C."/>
            <person name="Wing R.A."/>
            <person name="Palmer L.E."/>
            <person name="de la Bastide M."/>
            <person name="Spiegel L."/>
            <person name="Nascimento L."/>
            <person name="Zutavern T."/>
            <person name="O'Shaughnessy A."/>
            <person name="Dike S."/>
            <person name="Dedhia N."/>
            <person name="Preston R."/>
            <person name="Balija V."/>
            <person name="McCombie W.R."/>
            <person name="Chow T."/>
            <person name="Chen H."/>
            <person name="Chung M."/>
            <person name="Chen C."/>
            <person name="Shaw J."/>
            <person name="Wu H."/>
            <person name="Hsiao K."/>
            <person name="Chao Y."/>
            <person name="Chu M."/>
            <person name="Cheng C."/>
            <person name="Hour A."/>
            <person name="Lee P."/>
            <person name="Lin S."/>
            <person name="Lin Y."/>
            <person name="Liou J."/>
            <person name="Liu S."/>
            <person name="Hsing Y."/>
            <person name="Raghuvanshi S."/>
            <person name="Mohanty A."/>
            <person name="Bharti A.K."/>
            <person name="Gaur A."/>
            <person name="Gupta V."/>
            <person name="Kumar D."/>
            <person name="Ravi V."/>
            <person name="Vij S."/>
            <person name="Kapur A."/>
            <person name="Khurana P."/>
            <person name="Khurana P."/>
            <person name="Khurana J.P."/>
            <person name="Tyagi A.K."/>
            <person name="Gaikwad K."/>
            <person name="Singh A."/>
            <person name="Dalal V."/>
            <person name="Srivastava S."/>
            <person name="Dixit A."/>
            <person name="Pal A.K."/>
            <person name="Ghazi I.A."/>
            <person name="Yadav M."/>
            <person name="Pandit A."/>
            <person name="Bhargava A."/>
            <person name="Sureshbabu K."/>
            <person name="Batra K."/>
            <person name="Sharma T.R."/>
            <person name="Mohapatra T."/>
            <person name="Singh N.K."/>
            <person name="Messing J."/>
            <person name="Nelson A.B."/>
            <person name="Fuks G."/>
            <person name="Kavchok S."/>
            <person name="Keizer G."/>
            <person name="Linton E."/>
            <person name="Llaca V."/>
            <person name="Song R."/>
            <person name="Tanyolac B."/>
            <person name="Young S."/>
            <person name="Ho-Il K."/>
            <person name="Hahn J.H."/>
            <person name="Sangsakoo G."/>
            <person name="Vanavichit A."/>
            <person name="de Mattos Luiz.A.T."/>
            <person name="Zimmer P.D."/>
            <person name="Malone G."/>
            <person name="Dellagostin O."/>
            <person name="de Oliveira A.C."/>
            <person name="Bevan M."/>
            <person name="Bancroft I."/>
            <person name="Minx P."/>
            <person name="Cordum H."/>
            <person name="Wilson R."/>
            <person name="Cheng Z."/>
            <person name="Jin W."/>
            <person name="Jiang J."/>
            <person name="Leong S.A."/>
            <person name="Iwama H."/>
            <person name="Gojobori T."/>
            <person name="Itoh T."/>
            <person name="Niimura Y."/>
            <person name="Fujii Y."/>
            <person name="Habara T."/>
            <person name="Sakai H."/>
            <person name="Sato Y."/>
            <person name="Wilson G."/>
            <person name="Kumar K."/>
            <person name="McCouch S."/>
            <person name="Juretic N."/>
            <person name="Hoen D."/>
            <person name="Wright S."/>
            <person name="Bruskiewich R."/>
            <person name="Bureau T."/>
            <person name="Miyao A."/>
            <person name="Hirochika H."/>
            <person name="Nishikawa T."/>
            <person name="Kadowaki K."/>
            <person name="Sugiura M."/>
            <person name="Burr B."/>
            <person name="Sasaki T."/>
        </authorList>
    </citation>
    <scope>NUCLEOTIDE SEQUENCE [LARGE SCALE GENOMIC DNA]</scope>
    <source>
        <strain evidence="3">cv. Nipponbare</strain>
    </source>
</reference>
<evidence type="ECO:0000313" key="3">
    <source>
        <dbReference type="Proteomes" id="UP000059680"/>
    </source>
</evidence>
<name>A0A0P0UZ88_ORYSJ</name>